<name>A0A0R2JIS3_9LACO</name>
<organism evidence="1 2">
    <name type="scientific">Weissella minor</name>
    <dbReference type="NCBI Taxonomy" id="1620"/>
    <lineage>
        <taxon>Bacteria</taxon>
        <taxon>Bacillati</taxon>
        <taxon>Bacillota</taxon>
        <taxon>Bacilli</taxon>
        <taxon>Lactobacillales</taxon>
        <taxon>Lactobacillaceae</taxon>
        <taxon>Weissella</taxon>
    </lineage>
</organism>
<dbReference type="Proteomes" id="UP000051673">
    <property type="component" value="Unassembled WGS sequence"/>
</dbReference>
<dbReference type="PATRIC" id="fig|1620.3.peg.698"/>
<evidence type="ECO:0000313" key="2">
    <source>
        <dbReference type="Proteomes" id="UP000051673"/>
    </source>
</evidence>
<protein>
    <recommendedName>
        <fullName evidence="3">Thymidylate synthase</fullName>
    </recommendedName>
</protein>
<proteinExistence type="predicted"/>
<dbReference type="RefSeq" id="WP_057788179.1">
    <property type="nucleotide sequence ID" value="NZ_JQCD01000024.1"/>
</dbReference>
<evidence type="ECO:0000313" key="1">
    <source>
        <dbReference type="EMBL" id="KRN77168.1"/>
    </source>
</evidence>
<dbReference type="AlphaFoldDB" id="A0A0R2JIS3"/>
<dbReference type="OrthoDB" id="9796999at2"/>
<evidence type="ECO:0008006" key="3">
    <source>
        <dbReference type="Google" id="ProtNLM"/>
    </source>
</evidence>
<dbReference type="Pfam" id="PF13376">
    <property type="entry name" value="OmdA"/>
    <property type="match status" value="1"/>
</dbReference>
<reference evidence="1 2" key="1">
    <citation type="journal article" date="2015" name="Genome Announc.">
        <title>Expanding the biotechnology potential of lactobacilli through comparative genomics of 213 strains and associated genera.</title>
        <authorList>
            <person name="Sun Z."/>
            <person name="Harris H.M."/>
            <person name="McCann A."/>
            <person name="Guo C."/>
            <person name="Argimon S."/>
            <person name="Zhang W."/>
            <person name="Yang X."/>
            <person name="Jeffery I.B."/>
            <person name="Cooney J.C."/>
            <person name="Kagawa T.F."/>
            <person name="Liu W."/>
            <person name="Song Y."/>
            <person name="Salvetti E."/>
            <person name="Wrobel A."/>
            <person name="Rasinkangas P."/>
            <person name="Parkhill J."/>
            <person name="Rea M.C."/>
            <person name="O'Sullivan O."/>
            <person name="Ritari J."/>
            <person name="Douillard F.P."/>
            <person name="Paul Ross R."/>
            <person name="Yang R."/>
            <person name="Briner A.E."/>
            <person name="Felis G.E."/>
            <person name="de Vos W.M."/>
            <person name="Barrangou R."/>
            <person name="Klaenhammer T.R."/>
            <person name="Caufield P.W."/>
            <person name="Cui Y."/>
            <person name="Zhang H."/>
            <person name="O'Toole P.W."/>
        </authorList>
    </citation>
    <scope>NUCLEOTIDE SEQUENCE [LARGE SCALE GENOMIC DNA]</scope>
    <source>
        <strain evidence="1 2">DSM 20014</strain>
    </source>
</reference>
<keyword evidence="2" id="KW-1185">Reference proteome</keyword>
<sequence length="185" mass="21523">MEIDHLLTVTTQRELLDWLDQNATTQTACWVIVSVKPEPGKLLYLDAVEAALCYGWIDGIKKKISPNQTAQRLSPRAKRSSWTELNKARVRRLERLGLMTDQGRAVLPDMDVTHFKIDAIILEAIRANETRKRYFDELPDLYKRIKIDNIQSVQADVYQKRLNKFLKSLDAQEQYGQWHDNGRLL</sequence>
<gene>
    <name evidence="1" type="ORF">IV67_GL000689</name>
</gene>
<comment type="caution">
    <text evidence="1">The sequence shown here is derived from an EMBL/GenBank/DDBJ whole genome shotgun (WGS) entry which is preliminary data.</text>
</comment>
<dbReference type="STRING" id="1620.IV67_GL000689"/>
<accession>A0A0R2JIS3</accession>
<dbReference type="EMBL" id="JQCD01000024">
    <property type="protein sequence ID" value="KRN77168.1"/>
    <property type="molecule type" value="Genomic_DNA"/>
</dbReference>